<dbReference type="Proteomes" id="UP001595848">
    <property type="component" value="Unassembled WGS sequence"/>
</dbReference>
<evidence type="ECO:0000313" key="2">
    <source>
        <dbReference type="Proteomes" id="UP001595848"/>
    </source>
</evidence>
<name>A0ABV8NYX9_9BURK</name>
<evidence type="ECO:0000313" key="1">
    <source>
        <dbReference type="EMBL" id="MFC4201070.1"/>
    </source>
</evidence>
<keyword evidence="2" id="KW-1185">Reference proteome</keyword>
<dbReference type="InterPro" id="IPR026349">
    <property type="entry name" value="CHP04255"/>
</dbReference>
<accession>A0ABV8NYX9</accession>
<reference evidence="2" key="1">
    <citation type="journal article" date="2019" name="Int. J. Syst. Evol. Microbiol.">
        <title>The Global Catalogue of Microorganisms (GCM) 10K type strain sequencing project: providing services to taxonomists for standard genome sequencing and annotation.</title>
        <authorList>
            <consortium name="The Broad Institute Genomics Platform"/>
            <consortium name="The Broad Institute Genome Sequencing Center for Infectious Disease"/>
            <person name="Wu L."/>
            <person name="Ma J."/>
        </authorList>
    </citation>
    <scope>NUCLEOTIDE SEQUENCE [LARGE SCALE GENOMIC DNA]</scope>
    <source>
        <strain evidence="2">LMG 24813</strain>
    </source>
</reference>
<dbReference type="NCBIfam" id="TIGR04255">
    <property type="entry name" value="sporadTIGR04255"/>
    <property type="match status" value="1"/>
</dbReference>
<proteinExistence type="predicted"/>
<organism evidence="1 2">
    <name type="scientific">Candidimonas humi</name>
    <dbReference type="NCBI Taxonomy" id="683355"/>
    <lineage>
        <taxon>Bacteria</taxon>
        <taxon>Pseudomonadati</taxon>
        <taxon>Pseudomonadota</taxon>
        <taxon>Betaproteobacteria</taxon>
        <taxon>Burkholderiales</taxon>
        <taxon>Alcaligenaceae</taxon>
        <taxon>Candidimonas</taxon>
    </lineage>
</organism>
<sequence length="297" mass="32500">MHRPLDGSRQSCRQNLIAGVCVPLTVKPYSDAHAIKNMAFAFEFSTPLQAEVLTSLRQGEVHAKLLEQLPRHTEQRGVVINFGMPQLQIPTPQPPLNGLLYDSLKPNGEPSWAVNILSNMLVVVCGEYSRWARVWERAQEFFMIVLPHILSATAIGTVGLQYTDEFGALGNKAQFTLNGVFNPESRFIPRNIIGAHGPCHSHHGFFEHIDTPSPSRVLTNVNVDVGEDSGKMKINITTAHRCIFASPIPGTSDQLLAANGVIGKTFAALHVLNKSVVGDILTTDVKAAINFDRPPQA</sequence>
<protein>
    <submittedName>
        <fullName evidence="1">TIGR04255 family protein</fullName>
    </submittedName>
</protein>
<comment type="caution">
    <text evidence="1">The sequence shown here is derived from an EMBL/GenBank/DDBJ whole genome shotgun (WGS) entry which is preliminary data.</text>
</comment>
<dbReference type="RefSeq" id="WP_217963588.1">
    <property type="nucleotide sequence ID" value="NZ_JAHTBN010000002.1"/>
</dbReference>
<gene>
    <name evidence="1" type="ORF">ACFOY1_08900</name>
</gene>
<dbReference type="EMBL" id="JBHSBV010000003">
    <property type="protein sequence ID" value="MFC4201070.1"/>
    <property type="molecule type" value="Genomic_DNA"/>
</dbReference>